<name>A0A806K1P9_9BACT</name>
<evidence type="ECO:0000313" key="1">
    <source>
        <dbReference type="EMBL" id="AGS53842.1"/>
    </source>
</evidence>
<sequence>MVRVPVMTPQTGPKDRVIAIVIIVSKNSGMPVIAVRKLKNMFRQAAAILSKIMNIDFLTMTDYTKNVTIWLWRE</sequence>
<organism evidence="1">
    <name type="scientific">uncultured bacterium contig00054</name>
    <dbReference type="NCBI Taxonomy" id="1181538"/>
    <lineage>
        <taxon>Bacteria</taxon>
        <taxon>environmental samples</taxon>
    </lineage>
</organism>
<dbReference type="EMBL" id="JQ844253">
    <property type="protein sequence ID" value="AGS53842.1"/>
    <property type="molecule type" value="Genomic_DNA"/>
</dbReference>
<dbReference type="AlphaFoldDB" id="A0A806K1P9"/>
<accession>A0A806K1P9</accession>
<proteinExistence type="predicted"/>
<reference evidence="1" key="1">
    <citation type="submission" date="2012-03" db="EMBL/GenBank/DDBJ databases">
        <title>Functional metagenomics reveals considerable lignocellulase gene clusters in the gut microbiome of a wood-feeding higher termite.</title>
        <authorList>
            <person name="Liu N."/>
        </authorList>
    </citation>
    <scope>NUCLEOTIDE SEQUENCE</scope>
</reference>
<protein>
    <submittedName>
        <fullName evidence="1">Uncharacterized protein</fullName>
    </submittedName>
</protein>